<dbReference type="GO" id="GO:0005506">
    <property type="term" value="F:iron ion binding"/>
    <property type="evidence" value="ECO:0007669"/>
    <property type="project" value="InterPro"/>
</dbReference>
<dbReference type="PRINTS" id="PR00359">
    <property type="entry name" value="BP450"/>
</dbReference>
<dbReference type="Gene3D" id="1.10.630.10">
    <property type="entry name" value="Cytochrome P450"/>
    <property type="match status" value="1"/>
</dbReference>
<comment type="similarity">
    <text evidence="1 2">Belongs to the cytochrome P450 family.</text>
</comment>
<dbReference type="OrthoDB" id="502624at2"/>
<dbReference type="InterPro" id="IPR001128">
    <property type="entry name" value="Cyt_P450"/>
</dbReference>
<dbReference type="InterPro" id="IPR036396">
    <property type="entry name" value="Cyt_P450_sf"/>
</dbReference>
<gene>
    <name evidence="3" type="ORF">SAMN04489712_11697</name>
</gene>
<dbReference type="PANTHER" id="PTHR46696:SF6">
    <property type="entry name" value="P450, PUTATIVE (EUROFUNG)-RELATED"/>
    <property type="match status" value="1"/>
</dbReference>
<keyword evidence="2" id="KW-0503">Monooxygenase</keyword>
<keyword evidence="2" id="KW-0479">Metal-binding</keyword>
<dbReference type="GO" id="GO:0016705">
    <property type="term" value="F:oxidoreductase activity, acting on paired donors, with incorporation or reduction of molecular oxygen"/>
    <property type="evidence" value="ECO:0007669"/>
    <property type="project" value="InterPro"/>
</dbReference>
<keyword evidence="2" id="KW-0408">Iron</keyword>
<dbReference type="Pfam" id="PF00067">
    <property type="entry name" value="p450"/>
    <property type="match status" value="1"/>
</dbReference>
<proteinExistence type="inferred from homology"/>
<dbReference type="GO" id="GO:0004497">
    <property type="term" value="F:monooxygenase activity"/>
    <property type="evidence" value="ECO:0007669"/>
    <property type="project" value="UniProtKB-KW"/>
</dbReference>
<dbReference type="RefSeq" id="WP_103942066.1">
    <property type="nucleotide sequence ID" value="NZ_FNVO01000016.1"/>
</dbReference>
<keyword evidence="2" id="KW-0349">Heme</keyword>
<keyword evidence="4" id="KW-1185">Reference proteome</keyword>
<dbReference type="InterPro" id="IPR002397">
    <property type="entry name" value="Cyt_P450_B"/>
</dbReference>
<accession>A0A1H6DFP2</accession>
<dbReference type="SUPFAM" id="SSF48264">
    <property type="entry name" value="Cytochrome P450"/>
    <property type="match status" value="1"/>
</dbReference>
<protein>
    <submittedName>
        <fullName evidence="3">Cytochrome P450</fullName>
    </submittedName>
</protein>
<reference evidence="4" key="1">
    <citation type="submission" date="2016-10" db="EMBL/GenBank/DDBJ databases">
        <authorList>
            <person name="Varghese N."/>
            <person name="Submissions S."/>
        </authorList>
    </citation>
    <scope>NUCLEOTIDE SEQUENCE [LARGE SCALE GENOMIC DNA]</scope>
    <source>
        <strain evidence="4">DSM 43163</strain>
    </source>
</reference>
<keyword evidence="2" id="KW-0560">Oxidoreductase</keyword>
<evidence type="ECO:0000256" key="1">
    <source>
        <dbReference type="ARBA" id="ARBA00010617"/>
    </source>
</evidence>
<dbReference type="Proteomes" id="UP000236723">
    <property type="component" value="Unassembled WGS sequence"/>
</dbReference>
<dbReference type="EMBL" id="FNVO01000016">
    <property type="protein sequence ID" value="SEG83902.1"/>
    <property type="molecule type" value="Genomic_DNA"/>
</dbReference>
<dbReference type="PROSITE" id="PS00086">
    <property type="entry name" value="CYTOCHROME_P450"/>
    <property type="match status" value="1"/>
</dbReference>
<dbReference type="InterPro" id="IPR017972">
    <property type="entry name" value="Cyt_P450_CS"/>
</dbReference>
<dbReference type="GO" id="GO:0020037">
    <property type="term" value="F:heme binding"/>
    <property type="evidence" value="ECO:0007669"/>
    <property type="project" value="InterPro"/>
</dbReference>
<evidence type="ECO:0000313" key="3">
    <source>
        <dbReference type="EMBL" id="SEG83902.1"/>
    </source>
</evidence>
<organism evidence="3 4">
    <name type="scientific">Thermomonospora echinospora</name>
    <dbReference type="NCBI Taxonomy" id="1992"/>
    <lineage>
        <taxon>Bacteria</taxon>
        <taxon>Bacillati</taxon>
        <taxon>Actinomycetota</taxon>
        <taxon>Actinomycetes</taxon>
        <taxon>Streptosporangiales</taxon>
        <taxon>Thermomonosporaceae</taxon>
        <taxon>Thermomonospora</taxon>
    </lineage>
</organism>
<evidence type="ECO:0000256" key="2">
    <source>
        <dbReference type="RuleBase" id="RU000461"/>
    </source>
</evidence>
<name>A0A1H6DFP2_9ACTN</name>
<dbReference type="PANTHER" id="PTHR46696">
    <property type="entry name" value="P450, PUTATIVE (EUROFUNG)-RELATED"/>
    <property type="match status" value="1"/>
</dbReference>
<dbReference type="AlphaFoldDB" id="A0A1H6DFP2"/>
<evidence type="ECO:0000313" key="4">
    <source>
        <dbReference type="Proteomes" id="UP000236723"/>
    </source>
</evidence>
<sequence length="404" mass="44992">MDAVEPAVPITDEWIERHFDHLSPELAREFHPTLARARSRCPVAHSDRYGGFWVATRYEDVLRVAQDWRTFSSELGITVPAGGPTMKIIPVTVDPPLQRIYKRLINAHFTPARIGPWEEPTRALVNRLIDGFVERGECDFMRDFARPFPGLAFFDLALHAPADDLEEVNHYATMASLPQVAESRDCLMKLAAWIGGFVERRRAEGPRGDVVDAVLDAEIEGRPITREEVIGTVQLLVLGGLETTAGVLGAAMLRFCANPEIPALLRARPELIPDAVEELLRLDGSFVCIGRTARHDTELGGHRIKKGEQVIIYWASANRDGAEFPDPDTFDLDRPTNRHVAFGAGPHRCVGSNLARMNLRIALDEIVHRLDDIRLRPGADIDFHSTFNRAPLSVPITFTAGARL</sequence>